<accession>A0AAU9JYC3</accession>
<dbReference type="EMBL" id="CAJZBQ010000048">
    <property type="protein sequence ID" value="CAG9329542.1"/>
    <property type="molecule type" value="Genomic_DNA"/>
</dbReference>
<gene>
    <name evidence="2" type="ORF">BSTOLATCC_MIC49175</name>
</gene>
<keyword evidence="1" id="KW-1133">Transmembrane helix</keyword>
<keyword evidence="1" id="KW-0812">Transmembrane</keyword>
<name>A0AAU9JYC3_9CILI</name>
<evidence type="ECO:0000313" key="2">
    <source>
        <dbReference type="EMBL" id="CAG9329542.1"/>
    </source>
</evidence>
<dbReference type="Proteomes" id="UP001162131">
    <property type="component" value="Unassembled WGS sequence"/>
</dbReference>
<dbReference type="AlphaFoldDB" id="A0AAU9JYC3"/>
<feature type="transmembrane region" description="Helical" evidence="1">
    <location>
        <begin position="28"/>
        <end position="52"/>
    </location>
</feature>
<keyword evidence="3" id="KW-1185">Reference proteome</keyword>
<protein>
    <submittedName>
        <fullName evidence="2">Uncharacterized protein</fullName>
    </submittedName>
</protein>
<evidence type="ECO:0000313" key="3">
    <source>
        <dbReference type="Proteomes" id="UP001162131"/>
    </source>
</evidence>
<proteinExistence type="predicted"/>
<organism evidence="2 3">
    <name type="scientific">Blepharisma stoltei</name>
    <dbReference type="NCBI Taxonomy" id="1481888"/>
    <lineage>
        <taxon>Eukaryota</taxon>
        <taxon>Sar</taxon>
        <taxon>Alveolata</taxon>
        <taxon>Ciliophora</taxon>
        <taxon>Postciliodesmatophora</taxon>
        <taxon>Heterotrichea</taxon>
        <taxon>Heterotrichida</taxon>
        <taxon>Blepharismidae</taxon>
        <taxon>Blepharisma</taxon>
    </lineage>
</organism>
<keyword evidence="1" id="KW-0472">Membrane</keyword>
<comment type="caution">
    <text evidence="2">The sequence shown here is derived from an EMBL/GenBank/DDBJ whole genome shotgun (WGS) entry which is preliminary data.</text>
</comment>
<reference evidence="2" key="1">
    <citation type="submission" date="2021-09" db="EMBL/GenBank/DDBJ databases">
        <authorList>
            <consortium name="AG Swart"/>
            <person name="Singh M."/>
            <person name="Singh A."/>
            <person name="Seah K."/>
            <person name="Emmerich C."/>
        </authorList>
    </citation>
    <scope>NUCLEOTIDE SEQUENCE</scope>
    <source>
        <strain evidence="2">ATCC30299</strain>
    </source>
</reference>
<evidence type="ECO:0000256" key="1">
    <source>
        <dbReference type="SAM" id="Phobius"/>
    </source>
</evidence>
<sequence length="68" mass="8022">MSGFHIKMEFDNIWISNFPHYFYFTSEIIWFFSSYHAGSICLLILQSSLPIYSACSNKKRSEARLSIF</sequence>